<evidence type="ECO:0000256" key="7">
    <source>
        <dbReference type="SAM" id="Phobius"/>
    </source>
</evidence>
<gene>
    <name evidence="9" type="ORF">EYZ11_005718</name>
</gene>
<evidence type="ECO:0000256" key="2">
    <source>
        <dbReference type="ARBA" id="ARBA00022692"/>
    </source>
</evidence>
<evidence type="ECO:0000256" key="1">
    <source>
        <dbReference type="ARBA" id="ARBA00004141"/>
    </source>
</evidence>
<feature type="transmembrane region" description="Helical" evidence="7">
    <location>
        <begin position="221"/>
        <end position="237"/>
    </location>
</feature>
<accession>A0A4S3JN87</accession>
<name>A0A4S3JN87_9EURO</name>
<reference evidence="9 10" key="1">
    <citation type="submission" date="2019-03" db="EMBL/GenBank/DDBJ databases">
        <title>The genome sequence of a newly discovered highly antifungal drug resistant Aspergillus species, Aspergillus tanneri NIH 1004.</title>
        <authorList>
            <person name="Mounaud S."/>
            <person name="Singh I."/>
            <person name="Joardar V."/>
            <person name="Pakala S."/>
            <person name="Pakala S."/>
            <person name="Venepally P."/>
            <person name="Hoover J."/>
            <person name="Nierman W."/>
            <person name="Chung J."/>
            <person name="Losada L."/>
        </authorList>
    </citation>
    <scope>NUCLEOTIDE SEQUENCE [LARGE SCALE GENOMIC DNA]</scope>
    <source>
        <strain evidence="9 10">NIH1004</strain>
    </source>
</reference>
<evidence type="ECO:0000256" key="3">
    <source>
        <dbReference type="ARBA" id="ARBA00022989"/>
    </source>
</evidence>
<comment type="subcellular location">
    <subcellularLocation>
        <location evidence="1">Membrane</location>
        <topology evidence="1">Multi-pass membrane protein</topology>
    </subcellularLocation>
</comment>
<feature type="transmembrane region" description="Helical" evidence="7">
    <location>
        <begin position="27"/>
        <end position="48"/>
    </location>
</feature>
<dbReference type="AlphaFoldDB" id="A0A4S3JN87"/>
<evidence type="ECO:0000313" key="9">
    <source>
        <dbReference type="EMBL" id="THC94811.1"/>
    </source>
</evidence>
<evidence type="ECO:0000256" key="4">
    <source>
        <dbReference type="ARBA" id="ARBA00023136"/>
    </source>
</evidence>
<dbReference type="InterPro" id="IPR049326">
    <property type="entry name" value="Rhodopsin_dom_fungi"/>
</dbReference>
<sequence>MSTPAPAGVNLASVPPGVDLRDDQRPVLRALMVVMIVLPTLAVVLRFWSRAVLPGVSAAAVRFWWDDWTALLAAILNIVMCGIGFKIANLGAGLHLLVVPIENFSKIMKLLWAEYFIFDTGTTVARASALLFYQRLFGEVQSRFTYAIWVAHILNICWMIGMHFAVGFQCSPVEKLWKPLIPGHCTSTRTLFIASGTPSVIINVFILSLPLPLLWRLKMKLVRKLLIIGVFLCGYMYDPDLVVVVSIGRLVSIVKVGPNLEKDFTWEFVEPVQWLLSEIAISVFSVCLPSIFVFGRHAYHEGIRALLVNTHAKKSQFPLADSDLSGTYFSRYTKGEENELDRKPLPPPPKEAFTADSRATAYRESPRLPLPTANFSRPPSMGIVVRSDITIS</sequence>
<feature type="domain" description="Rhodopsin" evidence="8">
    <location>
        <begin position="46"/>
        <end position="291"/>
    </location>
</feature>
<comment type="caution">
    <text evidence="9">The sequence shown here is derived from an EMBL/GenBank/DDBJ whole genome shotgun (WGS) entry which is preliminary data.</text>
</comment>
<feature type="transmembrane region" description="Helical" evidence="7">
    <location>
        <begin position="274"/>
        <end position="294"/>
    </location>
</feature>
<dbReference type="VEuPathDB" id="FungiDB:EYZ11_005718"/>
<feature type="compositionally biased region" description="Basic and acidic residues" evidence="6">
    <location>
        <begin position="335"/>
        <end position="344"/>
    </location>
</feature>
<dbReference type="PANTHER" id="PTHR33048:SF47">
    <property type="entry name" value="INTEGRAL MEMBRANE PROTEIN-RELATED"/>
    <property type="match status" value="1"/>
</dbReference>
<dbReference type="EMBL" id="SOSA01000188">
    <property type="protein sequence ID" value="THC94811.1"/>
    <property type="molecule type" value="Genomic_DNA"/>
</dbReference>
<feature type="transmembrane region" description="Helical" evidence="7">
    <location>
        <begin position="68"/>
        <end position="92"/>
    </location>
</feature>
<evidence type="ECO:0000256" key="5">
    <source>
        <dbReference type="ARBA" id="ARBA00038359"/>
    </source>
</evidence>
<feature type="transmembrane region" description="Helical" evidence="7">
    <location>
        <begin position="188"/>
        <end position="209"/>
    </location>
</feature>
<evidence type="ECO:0000256" key="6">
    <source>
        <dbReference type="SAM" id="MobiDB-lite"/>
    </source>
</evidence>
<dbReference type="InterPro" id="IPR052337">
    <property type="entry name" value="SAT4-like"/>
</dbReference>
<feature type="transmembrane region" description="Helical" evidence="7">
    <location>
        <begin position="144"/>
        <end position="168"/>
    </location>
</feature>
<keyword evidence="10" id="KW-1185">Reference proteome</keyword>
<dbReference type="PANTHER" id="PTHR33048">
    <property type="entry name" value="PTH11-LIKE INTEGRAL MEMBRANE PROTEIN (AFU_ORTHOLOGUE AFUA_5G11245)"/>
    <property type="match status" value="1"/>
</dbReference>
<keyword evidence="2 7" id="KW-0812">Transmembrane</keyword>
<feature type="transmembrane region" description="Helical" evidence="7">
    <location>
        <begin position="112"/>
        <end position="132"/>
    </location>
</feature>
<keyword evidence="3 7" id="KW-1133">Transmembrane helix</keyword>
<proteinExistence type="inferred from homology"/>
<comment type="similarity">
    <text evidence="5">Belongs to the SAT4 family.</text>
</comment>
<evidence type="ECO:0000313" key="10">
    <source>
        <dbReference type="Proteomes" id="UP000308092"/>
    </source>
</evidence>
<evidence type="ECO:0000259" key="8">
    <source>
        <dbReference type="Pfam" id="PF20684"/>
    </source>
</evidence>
<dbReference type="GO" id="GO:0016020">
    <property type="term" value="C:membrane"/>
    <property type="evidence" value="ECO:0007669"/>
    <property type="project" value="UniProtKB-SubCell"/>
</dbReference>
<protein>
    <recommendedName>
        <fullName evidence="8">Rhodopsin domain-containing protein</fullName>
    </recommendedName>
</protein>
<dbReference type="Pfam" id="PF20684">
    <property type="entry name" value="Fung_rhodopsin"/>
    <property type="match status" value="1"/>
</dbReference>
<dbReference type="Proteomes" id="UP000308092">
    <property type="component" value="Unassembled WGS sequence"/>
</dbReference>
<keyword evidence="4 7" id="KW-0472">Membrane</keyword>
<feature type="region of interest" description="Disordered" evidence="6">
    <location>
        <begin position="335"/>
        <end position="374"/>
    </location>
</feature>
<organism evidence="9 10">
    <name type="scientific">Aspergillus tanneri</name>
    <dbReference type="NCBI Taxonomy" id="1220188"/>
    <lineage>
        <taxon>Eukaryota</taxon>
        <taxon>Fungi</taxon>
        <taxon>Dikarya</taxon>
        <taxon>Ascomycota</taxon>
        <taxon>Pezizomycotina</taxon>
        <taxon>Eurotiomycetes</taxon>
        <taxon>Eurotiomycetidae</taxon>
        <taxon>Eurotiales</taxon>
        <taxon>Aspergillaceae</taxon>
        <taxon>Aspergillus</taxon>
        <taxon>Aspergillus subgen. Circumdati</taxon>
    </lineage>
</organism>